<dbReference type="PANTHER" id="PTHR14633">
    <property type="entry name" value="LITTLE ELONGATION COMPLEX SUBUNIT 2"/>
    <property type="match status" value="1"/>
</dbReference>
<reference evidence="3" key="1">
    <citation type="submission" date="2019-11" db="EMBL/GenBank/DDBJ databases">
        <title>The nuclear and mitochondrial genomes of Frieseomelitta varia - a highly eusocial stingless bee (Meliponini) with a permanently sterile worker caste.</title>
        <authorList>
            <person name="Freitas F.C.P."/>
            <person name="Lourenco A.P."/>
            <person name="Nunes F.M.F."/>
            <person name="Paschoal A.R."/>
            <person name="Abreu F.C.P."/>
            <person name="Barbin F.O."/>
            <person name="Bataglia L."/>
            <person name="Cardoso-Junior C.A.M."/>
            <person name="Cervoni M.S."/>
            <person name="Silva S.R."/>
            <person name="Dalarmi F."/>
            <person name="Del Lama M.A."/>
            <person name="Depintor T.S."/>
            <person name="Ferreira K.M."/>
            <person name="Goria P.S."/>
            <person name="Jaskot M.C."/>
            <person name="Lago D.C."/>
            <person name="Luna-Lucena D."/>
            <person name="Moda L.M."/>
            <person name="Nascimento L."/>
            <person name="Pedrino M."/>
            <person name="Rabico F.O."/>
            <person name="Sanches F.C."/>
            <person name="Santos D.E."/>
            <person name="Santos C.G."/>
            <person name="Vieira J."/>
            <person name="Lopes T.F."/>
            <person name="Barchuk A.R."/>
            <person name="Hartfelder K."/>
            <person name="Simoes Z.L.P."/>
            <person name="Bitondi M.M.G."/>
            <person name="Pinheiro D.G."/>
        </authorList>
    </citation>
    <scope>NUCLEOTIDE SEQUENCE</scope>
    <source>
        <strain evidence="3">USP_RPSP 00005682</strain>
        <tissue evidence="3">Whole individual</tissue>
    </source>
</reference>
<keyword evidence="4" id="KW-1185">Reference proteome</keyword>
<organism evidence="3 4">
    <name type="scientific">Frieseomelitta varia</name>
    <dbReference type="NCBI Taxonomy" id="561572"/>
    <lineage>
        <taxon>Eukaryota</taxon>
        <taxon>Metazoa</taxon>
        <taxon>Ecdysozoa</taxon>
        <taxon>Arthropoda</taxon>
        <taxon>Hexapoda</taxon>
        <taxon>Insecta</taxon>
        <taxon>Pterygota</taxon>
        <taxon>Neoptera</taxon>
        <taxon>Endopterygota</taxon>
        <taxon>Hymenoptera</taxon>
        <taxon>Apocrita</taxon>
        <taxon>Aculeata</taxon>
        <taxon>Apoidea</taxon>
        <taxon>Anthophila</taxon>
        <taxon>Apidae</taxon>
        <taxon>Frieseomelitta</taxon>
    </lineage>
</organism>
<dbReference type="AlphaFoldDB" id="A0A833WF37"/>
<protein>
    <recommendedName>
        <fullName evidence="2">Little elongation complex subunit 2 C-terminal domain-containing protein</fullName>
    </recommendedName>
</protein>
<comment type="caution">
    <text evidence="3">The sequence shown here is derived from an EMBL/GenBank/DDBJ whole genome shotgun (WGS) entry which is preliminary data.</text>
</comment>
<name>A0A833WF37_9HYME</name>
<dbReference type="GO" id="GO:0008023">
    <property type="term" value="C:transcription elongation factor complex"/>
    <property type="evidence" value="ECO:0007669"/>
    <property type="project" value="InterPro"/>
</dbReference>
<evidence type="ECO:0000313" key="3">
    <source>
        <dbReference type="EMBL" id="KAF3429943.1"/>
    </source>
</evidence>
<evidence type="ECO:0000256" key="1">
    <source>
        <dbReference type="SAM" id="Coils"/>
    </source>
</evidence>
<dbReference type="Proteomes" id="UP000655588">
    <property type="component" value="Unassembled WGS sequence"/>
</dbReference>
<evidence type="ECO:0000313" key="4">
    <source>
        <dbReference type="Proteomes" id="UP000655588"/>
    </source>
</evidence>
<feature type="non-terminal residue" evidence="3">
    <location>
        <position position="700"/>
    </location>
</feature>
<evidence type="ECO:0000259" key="2">
    <source>
        <dbReference type="Pfam" id="PF10505"/>
    </source>
</evidence>
<dbReference type="Pfam" id="PF10505">
    <property type="entry name" value="NARG2_C"/>
    <property type="match status" value="1"/>
</dbReference>
<gene>
    <name evidence="3" type="ORF">E2986_01243</name>
</gene>
<dbReference type="InterPro" id="IPR019535">
    <property type="entry name" value="ICE2_C"/>
</dbReference>
<dbReference type="GO" id="GO:0045945">
    <property type="term" value="P:positive regulation of transcription by RNA polymerase III"/>
    <property type="evidence" value="ECO:0007669"/>
    <property type="project" value="TreeGrafter"/>
</dbReference>
<feature type="coiled-coil region" evidence="1">
    <location>
        <begin position="369"/>
        <end position="396"/>
    </location>
</feature>
<keyword evidence="1" id="KW-0175">Coiled coil</keyword>
<accession>A0A833WF37</accession>
<dbReference type="GO" id="GO:0042795">
    <property type="term" value="P:snRNA transcription by RNA polymerase II"/>
    <property type="evidence" value="ECO:0007669"/>
    <property type="project" value="TreeGrafter"/>
</dbReference>
<dbReference type="EMBL" id="WNWW01000135">
    <property type="protein sequence ID" value="KAF3429943.1"/>
    <property type="molecule type" value="Genomic_DNA"/>
</dbReference>
<feature type="domain" description="Little elongation complex subunit 2 C-terminal" evidence="2">
    <location>
        <begin position="450"/>
        <end position="664"/>
    </location>
</feature>
<dbReference type="GO" id="GO:0042796">
    <property type="term" value="P:snRNA transcription by RNA polymerase III"/>
    <property type="evidence" value="ECO:0007669"/>
    <property type="project" value="TreeGrafter"/>
</dbReference>
<dbReference type="PANTHER" id="PTHR14633:SF3">
    <property type="entry name" value="LITTLE ELONGATION COMPLEX SUBUNIT 2"/>
    <property type="match status" value="1"/>
</dbReference>
<proteinExistence type="predicted"/>
<sequence length="700" mass="81308">HAPLEDLIDNTFINEERLEKESVIYKILTGNFKDPFKNIEEDYKDVEIDLMKDADPDLNEMEKECEVKQVKRINNYVSGSFKPIFKFPKKSKLNKEQQAMCLRVLLRFSKSDKPKLTQIEREELQKYMELQQIIYQEQDEFLEFAKSKWNERLFKIINEDFINLSWKSKLQHIYKLPRYYSEVTSIPFAADKNIEVKFISNCLRLVSNKNILLCLTDCGKLQKIVLPTFTKPCILQINSAQLRKRFLPNENTFKESSNSVKLPVSEDVNCQKLAEDNNVDLVISSSGLNCLVNNIDPTHSNSWILPIVIKRYNDKNVIYIDKPAPPIASTVPEKNSWVYKYILKYFFIGTKYLTSESNEDDNIFDDVNSEKLLQLEEEYENTLTKVKNKILNVSKEDKNLEEISTQQNLTNDVHSSDVLNCKKDSLNTTTSNFCNASNCISNEDIQNKISEETEDSISYDLFTIGPQSEQSELMKNVIKEYKILVRTKTHGFEILQNKVQTLLLLTPKLEHQADLGAETVTLEEALKQWISLIFRPHTYLARVRISTKTSEVLQIEHRTAMSINNEIKRLYNIKAEDSLIILHNIVQSLSDLSPGHYIMRHTIRNGAFATLSKLAEGPGKNVLDIHSIYSGVFYTLPNPRWIPLDRTLPTPMHKYFERMPTLFYPSNNKMLSKKKKCNTEIVRRSSRNKKKLVHLVDIDE</sequence>